<dbReference type="PANTHER" id="PTHR34191:SF19">
    <property type="entry name" value="LATE EMBRYOGENESIS ABUNDANT PROTEIN 1-LIKE"/>
    <property type="match status" value="1"/>
</dbReference>
<dbReference type="AlphaFoldDB" id="A0A3Q7JE26"/>
<reference evidence="2" key="1">
    <citation type="journal article" date="2012" name="Nature">
        <title>The tomato genome sequence provides insights into fleshy fruit evolution.</title>
        <authorList>
            <consortium name="Tomato Genome Consortium"/>
        </authorList>
    </citation>
    <scope>NUCLEOTIDE SEQUENCE [LARGE SCALE GENOMIC DNA]</scope>
    <source>
        <strain evidence="2">cv. Heinz 1706</strain>
    </source>
</reference>
<organism evidence="2">
    <name type="scientific">Solanum lycopersicum</name>
    <name type="common">Tomato</name>
    <name type="synonym">Lycopersicon esculentum</name>
    <dbReference type="NCBI Taxonomy" id="4081"/>
    <lineage>
        <taxon>Eukaryota</taxon>
        <taxon>Viridiplantae</taxon>
        <taxon>Streptophyta</taxon>
        <taxon>Embryophyta</taxon>
        <taxon>Tracheophyta</taxon>
        <taxon>Spermatophyta</taxon>
        <taxon>Magnoliopsida</taxon>
        <taxon>eudicotyledons</taxon>
        <taxon>Gunneridae</taxon>
        <taxon>Pentapetalae</taxon>
        <taxon>asterids</taxon>
        <taxon>lamiids</taxon>
        <taxon>Solanales</taxon>
        <taxon>Solanaceae</taxon>
        <taxon>Solanoideae</taxon>
        <taxon>Solaneae</taxon>
        <taxon>Solanum</taxon>
        <taxon>Solanum subgen. Lycopersicon</taxon>
    </lineage>
</organism>
<name>A0A3Q7JE26_SOLLC</name>
<dbReference type="PaxDb" id="4081-Solyc12g097050.1.1"/>
<sequence length="76" mass="8337">MASAQCNSDKFHSKAQANHSVSKVEDAIQRACESAHQKREHNSGFLHQTGEQMLHMAQDAVDGVKNTFGIGTKNNK</sequence>
<dbReference type="InterPro" id="IPR039624">
    <property type="entry name" value="LEA1/2/D7/KIN2"/>
</dbReference>
<dbReference type="RefSeq" id="XP_019067247.1">
    <property type="nucleotide sequence ID" value="XM_019211702.3"/>
</dbReference>
<protein>
    <recommendedName>
        <fullName evidence="4">Late embryogenesis abundant protein 1-like</fullName>
    </recommendedName>
</protein>
<proteinExistence type="predicted"/>
<dbReference type="EnsemblPlants" id="Solyc12g097050.2.1">
    <property type="protein sequence ID" value="Solyc12g097050.2.1"/>
    <property type="gene ID" value="Solyc12g097050.2"/>
</dbReference>
<dbReference type="InParanoid" id="A0A3Q7JE26"/>
<accession>A0A3Q7JE26</accession>
<dbReference type="KEGG" id="sly:109119190"/>
<dbReference type="Gramene" id="Solyc12g097050.2.1">
    <property type="protein sequence ID" value="Solyc12g097050.2.1"/>
    <property type="gene ID" value="Solyc12g097050.2"/>
</dbReference>
<evidence type="ECO:0000313" key="3">
    <source>
        <dbReference type="Proteomes" id="UP000004994"/>
    </source>
</evidence>
<feature type="region of interest" description="Disordered" evidence="1">
    <location>
        <begin position="1"/>
        <end position="41"/>
    </location>
</feature>
<feature type="compositionally biased region" description="Basic and acidic residues" evidence="1">
    <location>
        <begin position="22"/>
        <end position="41"/>
    </location>
</feature>
<keyword evidence="3" id="KW-1185">Reference proteome</keyword>
<evidence type="ECO:0008006" key="4">
    <source>
        <dbReference type="Google" id="ProtNLM"/>
    </source>
</evidence>
<gene>
    <name evidence="2" type="primary">LOC109119190</name>
</gene>
<dbReference type="OMA" id="CESAHQK"/>
<dbReference type="GeneID" id="109119190"/>
<evidence type="ECO:0000313" key="2">
    <source>
        <dbReference type="EnsemblPlants" id="Solyc12g097050.2.1"/>
    </source>
</evidence>
<dbReference type="PANTHER" id="PTHR34191">
    <property type="entry name" value="LATE EMBRYOGENESIS ABUNDANT PROTEIN (LEA) FAMILY PROTEIN"/>
    <property type="match status" value="1"/>
</dbReference>
<reference evidence="2" key="2">
    <citation type="submission" date="2019-01" db="UniProtKB">
        <authorList>
            <consortium name="EnsemblPlants"/>
        </authorList>
    </citation>
    <scope>IDENTIFICATION</scope>
    <source>
        <strain evidence="2">cv. Heinz 1706</strain>
    </source>
</reference>
<dbReference type="OrthoDB" id="1894923at2759"/>
<dbReference type="Proteomes" id="UP000004994">
    <property type="component" value="Chromosome 12"/>
</dbReference>
<evidence type="ECO:0000256" key="1">
    <source>
        <dbReference type="SAM" id="MobiDB-lite"/>
    </source>
</evidence>